<dbReference type="EMBL" id="GISG01199296">
    <property type="protein sequence ID" value="MBA4658116.1"/>
    <property type="molecule type" value="Transcribed_RNA"/>
</dbReference>
<feature type="region of interest" description="Disordered" evidence="12">
    <location>
        <begin position="1"/>
        <end position="27"/>
    </location>
</feature>
<dbReference type="GO" id="GO:1990180">
    <property type="term" value="P:mitochondrial tRNA 3'-end processing"/>
    <property type="evidence" value="ECO:0007669"/>
    <property type="project" value="TreeGrafter"/>
</dbReference>
<dbReference type="EC" id="3.1.26.11" evidence="5"/>
<sequence length="836" mass="92206">MKEKKRRPEGREKGNKPSNIPSKVRKMNPNSTCYVQILGTGMDTQDTSPSVLLFFDKKRFIFNAGEGLQRFCTEHKIKLSKVDYIFLSRVCSETAGGLSGLMLTLAGMGEDAVRVNMWGPPPGIDYLLDAMRTFVRSDAMVNNDRFGNSLDPDGRALADSKKSIGPIKIFEDGLVTISAIILQASVDNEPKDSKEAGSGVSHSANGESCTVVKPGDLSVIYVCELSDIQGKFYPEKARALGLKPGPIFQALQAGNSVKSDDSDIMVHPSDVMDPPVPGPIVLFVDCPTASHLQCLLAMNFLNQYYTDFSGNQSDTAKTVDCVIHLSPSSVTNIPDYKTWMKRFRCAQHIMAGYERKNVGIPVLKASARIAVRLNYLCPRFFPTPRFWSLHNEDNSSLSSDSSAEVPQATILAENLLKFYLRPRANLGLDWSCVPDTTSPAEIIAELLTEIPEITDAAQQVQQLWDRSVEANGDIKSSGKDNSIIRYQKSNEVGLPSCLKNISRDDMEIVLLGTGSAQPSKYRNVSSIYINLFSRGGLLFDCGEGTLGQLKRRFGIEGADNVVKSLRCIWISHIHADHHSGLARILSFRHNLLKGIPHERLLVVGPTRIGRFLGLYEQLEELDMQFLDCLQTTGASWDAFERSVNPNMNQLLSNLNKVLQDAGLKRLASFPVEHCPKAFGVALTAAERISSVGKIIPGWKVVYSGDTRPCAELMEASRGATVLIHEATFEDGMLEEAVAKKHSTTKEAIEMGEGAGVYRIILTHFSQRYPKIPVVEDAQMHNNTACIAFDLMSINMADLPLLPHLLPYLKLLFRNEAMPVDDDAMPIDDDAMPVDSE</sequence>
<evidence type="ECO:0000256" key="4">
    <source>
        <dbReference type="ARBA" id="ARBA00011738"/>
    </source>
</evidence>
<dbReference type="PANTHER" id="PTHR12553:SF49">
    <property type="entry name" value="ZINC PHOSPHODIESTERASE ELAC PROTEIN 2"/>
    <property type="match status" value="1"/>
</dbReference>
<dbReference type="GO" id="GO:0005739">
    <property type="term" value="C:mitochondrion"/>
    <property type="evidence" value="ECO:0007669"/>
    <property type="project" value="TreeGrafter"/>
</dbReference>
<evidence type="ECO:0000256" key="8">
    <source>
        <dbReference type="ARBA" id="ARBA00022723"/>
    </source>
</evidence>
<feature type="domain" description="Metallo-beta-lactamase" evidence="13">
    <location>
        <begin position="537"/>
        <end position="764"/>
    </location>
</feature>
<evidence type="ECO:0000256" key="2">
    <source>
        <dbReference type="ARBA" id="ARBA00001947"/>
    </source>
</evidence>
<comment type="similarity">
    <text evidence="3">Belongs to the RNase Z family.</text>
</comment>
<evidence type="ECO:0000256" key="3">
    <source>
        <dbReference type="ARBA" id="ARBA00007823"/>
    </source>
</evidence>
<dbReference type="InterPro" id="IPR027794">
    <property type="entry name" value="tRNase_Z_dom"/>
</dbReference>
<evidence type="ECO:0000259" key="14">
    <source>
        <dbReference type="Pfam" id="PF13691"/>
    </source>
</evidence>
<proteinExistence type="inferred from homology"/>
<dbReference type="InterPro" id="IPR036866">
    <property type="entry name" value="RibonucZ/Hydroxyglut_hydro"/>
</dbReference>
<keyword evidence="9" id="KW-0255">Endonuclease</keyword>
<evidence type="ECO:0000256" key="9">
    <source>
        <dbReference type="ARBA" id="ARBA00022759"/>
    </source>
</evidence>
<keyword evidence="8" id="KW-0479">Metal-binding</keyword>
<evidence type="ECO:0000256" key="5">
    <source>
        <dbReference type="ARBA" id="ARBA00012477"/>
    </source>
</evidence>
<name>A0A7C9A435_OPUST</name>
<evidence type="ECO:0000256" key="11">
    <source>
        <dbReference type="ARBA" id="ARBA00022833"/>
    </source>
</evidence>
<comment type="cofactor">
    <cofactor evidence="2">
        <name>Zn(2+)</name>
        <dbReference type="ChEBI" id="CHEBI:29105"/>
    </cofactor>
</comment>
<comment type="subunit">
    <text evidence="4">Homodimer.</text>
</comment>
<dbReference type="Pfam" id="PF12706">
    <property type="entry name" value="Lactamase_B_2"/>
    <property type="match status" value="1"/>
</dbReference>
<organism evidence="15">
    <name type="scientific">Opuntia streptacantha</name>
    <name type="common">Prickly pear cactus</name>
    <name type="synonym">Opuntia cardona</name>
    <dbReference type="NCBI Taxonomy" id="393608"/>
    <lineage>
        <taxon>Eukaryota</taxon>
        <taxon>Viridiplantae</taxon>
        <taxon>Streptophyta</taxon>
        <taxon>Embryophyta</taxon>
        <taxon>Tracheophyta</taxon>
        <taxon>Spermatophyta</taxon>
        <taxon>Magnoliopsida</taxon>
        <taxon>eudicotyledons</taxon>
        <taxon>Gunneridae</taxon>
        <taxon>Pentapetalae</taxon>
        <taxon>Caryophyllales</taxon>
        <taxon>Cactineae</taxon>
        <taxon>Cactaceae</taxon>
        <taxon>Opuntioideae</taxon>
        <taxon>Opuntia</taxon>
    </lineage>
</organism>
<dbReference type="Pfam" id="PF13691">
    <property type="entry name" value="Lactamase_B_4"/>
    <property type="match status" value="1"/>
</dbReference>
<dbReference type="InterPro" id="IPR001279">
    <property type="entry name" value="Metallo-B-lactamas"/>
</dbReference>
<evidence type="ECO:0000256" key="1">
    <source>
        <dbReference type="ARBA" id="ARBA00000402"/>
    </source>
</evidence>
<dbReference type="PANTHER" id="PTHR12553">
    <property type="entry name" value="ZINC PHOSPHODIESTERASE ELAC PROTEIN 2"/>
    <property type="match status" value="1"/>
</dbReference>
<feature type="domain" description="tRNase Z endonuclease" evidence="14">
    <location>
        <begin position="41"/>
        <end position="97"/>
    </location>
</feature>
<dbReference type="InterPro" id="IPR013471">
    <property type="entry name" value="RNase_Z/BN"/>
</dbReference>
<protein>
    <recommendedName>
        <fullName evidence="5">ribonuclease Z</fullName>
        <ecNumber evidence="5">3.1.26.11</ecNumber>
    </recommendedName>
</protein>
<dbReference type="GO" id="GO:0046872">
    <property type="term" value="F:metal ion binding"/>
    <property type="evidence" value="ECO:0007669"/>
    <property type="project" value="UniProtKB-KW"/>
</dbReference>
<evidence type="ECO:0000256" key="12">
    <source>
        <dbReference type="SAM" id="MobiDB-lite"/>
    </source>
</evidence>
<dbReference type="AlphaFoldDB" id="A0A7C9A435"/>
<keyword evidence="6" id="KW-0819">tRNA processing</keyword>
<dbReference type="InterPro" id="IPR047151">
    <property type="entry name" value="RNZ2-like"/>
</dbReference>
<evidence type="ECO:0000256" key="7">
    <source>
        <dbReference type="ARBA" id="ARBA00022722"/>
    </source>
</evidence>
<keyword evidence="10" id="KW-0378">Hydrolase</keyword>
<reference evidence="15" key="2">
    <citation type="submission" date="2020-07" db="EMBL/GenBank/DDBJ databases">
        <authorList>
            <person name="Vera ALvarez R."/>
            <person name="Arias-Moreno D.M."/>
            <person name="Jimenez-Jacinto V."/>
            <person name="Jimenez-Bremont J.F."/>
            <person name="Swaminathan K."/>
            <person name="Moose S.P."/>
            <person name="Guerrero-Gonzalez M.L."/>
            <person name="Marino-Ramirez L."/>
            <person name="Landsman D."/>
            <person name="Rodriguez-Kessler M."/>
            <person name="Delgado-Sanchez P."/>
        </authorList>
    </citation>
    <scope>NUCLEOTIDE SEQUENCE</scope>
    <source>
        <tissue evidence="15">Cladode</tissue>
    </source>
</reference>
<accession>A0A7C9A435</accession>
<dbReference type="FunFam" id="3.60.15.10:FF:000037">
    <property type="entry name" value="tRNAse Z4"/>
    <property type="match status" value="2"/>
</dbReference>
<evidence type="ECO:0000259" key="13">
    <source>
        <dbReference type="Pfam" id="PF12706"/>
    </source>
</evidence>
<comment type="catalytic activity">
    <reaction evidence="1">
        <text>Endonucleolytic cleavage of RNA, removing extra 3' nucleotides from tRNA precursor, generating 3' termini of tRNAs. A 3'-hydroxy group is left at the tRNA terminus and a 5'-phosphoryl group is left at the trailer molecule.</text>
        <dbReference type="EC" id="3.1.26.11"/>
    </reaction>
</comment>
<dbReference type="SUPFAM" id="SSF56281">
    <property type="entry name" value="Metallo-hydrolase/oxidoreductase"/>
    <property type="match status" value="2"/>
</dbReference>
<keyword evidence="11" id="KW-0862">Zinc</keyword>
<evidence type="ECO:0000313" key="15">
    <source>
        <dbReference type="EMBL" id="MBA4658116.1"/>
    </source>
</evidence>
<evidence type="ECO:0000256" key="6">
    <source>
        <dbReference type="ARBA" id="ARBA00022694"/>
    </source>
</evidence>
<reference evidence="15" key="1">
    <citation type="journal article" date="2013" name="J. Plant Res.">
        <title>Effect of fungi and light on seed germination of three Opuntia species from semiarid lands of central Mexico.</title>
        <authorList>
            <person name="Delgado-Sanchez P."/>
            <person name="Jimenez-Bremont J.F."/>
            <person name="Guerrero-Gonzalez Mde L."/>
            <person name="Flores J."/>
        </authorList>
    </citation>
    <scope>NUCLEOTIDE SEQUENCE</scope>
    <source>
        <tissue evidence="15">Cladode</tissue>
    </source>
</reference>
<keyword evidence="7" id="KW-0540">Nuclease</keyword>
<evidence type="ECO:0000256" key="10">
    <source>
        <dbReference type="ARBA" id="ARBA00022801"/>
    </source>
</evidence>
<dbReference type="Gene3D" id="3.60.15.10">
    <property type="entry name" value="Ribonuclease Z/Hydroxyacylglutathione hydrolase-like"/>
    <property type="match status" value="2"/>
</dbReference>
<dbReference type="HAMAP" id="MF_01818">
    <property type="entry name" value="RNase_Z_BN"/>
    <property type="match status" value="1"/>
</dbReference>
<dbReference type="CDD" id="cd07718">
    <property type="entry name" value="RNaseZ_ELAC1_ELAC2-C-term-like_MBL-fold"/>
    <property type="match status" value="1"/>
</dbReference>
<dbReference type="GO" id="GO:0042781">
    <property type="term" value="F:3'-tRNA processing endoribonuclease activity"/>
    <property type="evidence" value="ECO:0007669"/>
    <property type="project" value="UniProtKB-EC"/>
</dbReference>